<sequence length="148" mass="15932">MPVQREVPTLVLPSGGAWLRILLILACVLIMVNLFVHGQGGGQNFLQWTIAVSLTLWVAIRPASSAPVVLLLLTLVMQVFFGKAQLDGRLITLVLLLPLVHQLSALAAVVPLRSAVRWPALIPSVVRCLGAVLVTVLGLLLSHGLGWW</sequence>
<keyword evidence="1" id="KW-0812">Transmembrane</keyword>
<reference evidence="2 3" key="1">
    <citation type="submission" date="2016-10" db="EMBL/GenBank/DDBJ databases">
        <authorList>
            <person name="de Groot N.N."/>
        </authorList>
    </citation>
    <scope>NUCLEOTIDE SEQUENCE [LARGE SCALE GENOMIC DNA]</scope>
    <source>
        <strain evidence="3">P4-7,KCTC 19426,CECT 7604</strain>
    </source>
</reference>
<feature type="transmembrane region" description="Helical" evidence="1">
    <location>
        <begin position="124"/>
        <end position="145"/>
    </location>
</feature>
<feature type="transmembrane region" description="Helical" evidence="1">
    <location>
        <begin position="48"/>
        <end position="81"/>
    </location>
</feature>
<keyword evidence="1" id="KW-1133">Transmembrane helix</keyword>
<dbReference type="Proteomes" id="UP000198741">
    <property type="component" value="Chromosome I"/>
</dbReference>
<evidence type="ECO:0000256" key="1">
    <source>
        <dbReference type="SAM" id="Phobius"/>
    </source>
</evidence>
<name>A0A1H0PF99_9ACTN</name>
<organism evidence="2 3">
    <name type="scientific">Nakamurella panacisegetis</name>
    <dbReference type="NCBI Taxonomy" id="1090615"/>
    <lineage>
        <taxon>Bacteria</taxon>
        <taxon>Bacillati</taxon>
        <taxon>Actinomycetota</taxon>
        <taxon>Actinomycetes</taxon>
        <taxon>Nakamurellales</taxon>
        <taxon>Nakamurellaceae</taxon>
        <taxon>Nakamurella</taxon>
    </lineage>
</organism>
<keyword evidence="3" id="KW-1185">Reference proteome</keyword>
<dbReference type="STRING" id="1090615.SAMN04515671_2742"/>
<accession>A0A1H0PF99</accession>
<feature type="transmembrane region" description="Helical" evidence="1">
    <location>
        <begin position="93"/>
        <end position="112"/>
    </location>
</feature>
<dbReference type="AlphaFoldDB" id="A0A1H0PF99"/>
<protein>
    <submittedName>
        <fullName evidence="2">Uncharacterized protein</fullName>
    </submittedName>
</protein>
<gene>
    <name evidence="2" type="ORF">SAMN04515671_2742</name>
</gene>
<dbReference type="EMBL" id="LT629710">
    <property type="protein sequence ID" value="SDP03430.1"/>
    <property type="molecule type" value="Genomic_DNA"/>
</dbReference>
<evidence type="ECO:0000313" key="3">
    <source>
        <dbReference type="Proteomes" id="UP000198741"/>
    </source>
</evidence>
<keyword evidence="1" id="KW-0472">Membrane</keyword>
<proteinExistence type="predicted"/>
<feature type="transmembrane region" description="Helical" evidence="1">
    <location>
        <begin position="17"/>
        <end position="36"/>
    </location>
</feature>
<evidence type="ECO:0000313" key="2">
    <source>
        <dbReference type="EMBL" id="SDP03430.1"/>
    </source>
</evidence>